<gene>
    <name evidence="2" type="ORF">Mth01_06620</name>
</gene>
<reference evidence="2" key="1">
    <citation type="submission" date="2021-01" db="EMBL/GenBank/DDBJ databases">
        <title>Whole genome shotgun sequence of Sphaerimonospora thailandensis NBRC 107569.</title>
        <authorList>
            <person name="Komaki H."/>
            <person name="Tamura T."/>
        </authorList>
    </citation>
    <scope>NUCLEOTIDE SEQUENCE</scope>
    <source>
        <strain evidence="2">NBRC 107569</strain>
    </source>
</reference>
<evidence type="ECO:0000313" key="2">
    <source>
        <dbReference type="EMBL" id="GIH68409.1"/>
    </source>
</evidence>
<keyword evidence="1" id="KW-1133">Transmembrane helix</keyword>
<proteinExistence type="predicted"/>
<keyword evidence="1" id="KW-0472">Membrane</keyword>
<keyword evidence="3" id="KW-1185">Reference proteome</keyword>
<dbReference type="RefSeq" id="WP_204011027.1">
    <property type="nucleotide sequence ID" value="NZ_BOOG01000008.1"/>
</dbReference>
<name>A0A8J3R6K8_9ACTN</name>
<comment type="caution">
    <text evidence="2">The sequence shown here is derived from an EMBL/GenBank/DDBJ whole genome shotgun (WGS) entry which is preliminary data.</text>
</comment>
<accession>A0A8J3R6K8</accession>
<feature type="transmembrane region" description="Helical" evidence="1">
    <location>
        <begin position="193"/>
        <end position="210"/>
    </location>
</feature>
<keyword evidence="1" id="KW-0812">Transmembrane</keyword>
<evidence type="ECO:0000313" key="3">
    <source>
        <dbReference type="Proteomes" id="UP000610966"/>
    </source>
</evidence>
<feature type="transmembrane region" description="Helical" evidence="1">
    <location>
        <begin position="84"/>
        <end position="106"/>
    </location>
</feature>
<dbReference type="AlphaFoldDB" id="A0A8J3R6K8"/>
<protein>
    <submittedName>
        <fullName evidence="2">Uncharacterized protein</fullName>
    </submittedName>
</protein>
<dbReference type="InterPro" id="IPR047928">
    <property type="entry name" value="Perm_prefix_1"/>
</dbReference>
<evidence type="ECO:0000256" key="1">
    <source>
        <dbReference type="SAM" id="Phobius"/>
    </source>
</evidence>
<dbReference type="EMBL" id="BOOG01000008">
    <property type="protein sequence ID" value="GIH68409.1"/>
    <property type="molecule type" value="Genomic_DNA"/>
</dbReference>
<sequence>MMPEADPIDEYVTALRSTLRGPGGTKRDLIAEARDGLLDAADAYQSEGFTRAEAERLAVEDFGRVPEVAPEFQRELAVGQGRRTALLLFLSVPPMTLMWNLMWKIFPEPPSVMAVKPAWFGVLARVVDYSQLLTGVVGALALLALGRGLRRLHRPALITRALGLLVWLGMPVLVAMCAALSLTRGTSDIADEWPGIALTIVSYAIWLWQLRSATLCLRFTSPAALSAADQARSRSYV</sequence>
<feature type="transmembrane region" description="Helical" evidence="1">
    <location>
        <begin position="126"/>
        <end position="145"/>
    </location>
</feature>
<feature type="transmembrane region" description="Helical" evidence="1">
    <location>
        <begin position="157"/>
        <end position="181"/>
    </location>
</feature>
<dbReference type="Proteomes" id="UP000610966">
    <property type="component" value="Unassembled WGS sequence"/>
</dbReference>
<organism evidence="2 3">
    <name type="scientific">Sphaerimonospora thailandensis</name>
    <dbReference type="NCBI Taxonomy" id="795644"/>
    <lineage>
        <taxon>Bacteria</taxon>
        <taxon>Bacillati</taxon>
        <taxon>Actinomycetota</taxon>
        <taxon>Actinomycetes</taxon>
        <taxon>Streptosporangiales</taxon>
        <taxon>Streptosporangiaceae</taxon>
        <taxon>Sphaerimonospora</taxon>
    </lineage>
</organism>
<dbReference type="NCBIfam" id="NF038403">
    <property type="entry name" value="perm_prefix_1"/>
    <property type="match status" value="1"/>
</dbReference>